<dbReference type="RefSeq" id="XP_037168641.1">
    <property type="nucleotide sequence ID" value="XM_037304548.1"/>
</dbReference>
<comment type="caution">
    <text evidence="2">The sequence shown here is derived from an EMBL/GenBank/DDBJ whole genome shotgun (WGS) entry which is preliminary data.</text>
</comment>
<evidence type="ECO:0000313" key="3">
    <source>
        <dbReference type="Proteomes" id="UP000578531"/>
    </source>
</evidence>
<evidence type="ECO:0000313" key="2">
    <source>
        <dbReference type="EMBL" id="KAF6239354.1"/>
    </source>
</evidence>
<accession>A0A8H6G2N7</accession>
<reference evidence="2 3" key="1">
    <citation type="journal article" date="2020" name="Genomics">
        <title>Complete, high-quality genomes from long-read metagenomic sequencing of two wolf lichen thalli reveals enigmatic genome architecture.</title>
        <authorList>
            <person name="McKenzie S.K."/>
            <person name="Walston R.F."/>
            <person name="Allen J.L."/>
        </authorList>
    </citation>
    <scope>NUCLEOTIDE SEQUENCE [LARGE SCALE GENOMIC DNA]</scope>
    <source>
        <strain evidence="2">WasteWater2</strain>
    </source>
</reference>
<dbReference type="InterPro" id="IPR024079">
    <property type="entry name" value="MetalloPept_cat_dom_sf"/>
</dbReference>
<evidence type="ECO:0000256" key="1">
    <source>
        <dbReference type="SAM" id="SignalP"/>
    </source>
</evidence>
<keyword evidence="3" id="KW-1185">Reference proteome</keyword>
<gene>
    <name evidence="2" type="ORF">HO173_002616</name>
</gene>
<dbReference type="EMBL" id="JACCJC010000006">
    <property type="protein sequence ID" value="KAF6239354.1"/>
    <property type="molecule type" value="Genomic_DNA"/>
</dbReference>
<sequence length="350" mass="39820">MKSSLAIRCLASTLLTLSLAPFSSSHYAHARASTHPSEHVPSRPAFDRSHERHHLGALSEFDERENHTRLEKRGAMTIAYRSNAEDADLNHAYQDMVYFVGYIYNNWARVDPNIFETYFHPFHVTKVQQVAYTILRMAQPGGITDMAGNLQAYRPTDLSEILLLREHGTAPNLAQSFNVAPRALDPKIAIYDFGWQVLRNRRFLSDYPADCSKIGSKVDYRMQFLGGLLFHEVLHFHNVGQLAWGTVLQAGEFIDDQEGDFCGSSKAYGPYQARLLREGDYGKALINNENHVWFFLHAYWSLVCPKSMPVTTSTLTRTGRAFILPESNDIPRVCYESFQGVLGTIWCWFS</sequence>
<keyword evidence="1" id="KW-0732">Signal</keyword>
<dbReference type="GO" id="GO:0008237">
    <property type="term" value="F:metallopeptidase activity"/>
    <property type="evidence" value="ECO:0007669"/>
    <property type="project" value="InterPro"/>
</dbReference>
<feature type="signal peptide" evidence="1">
    <location>
        <begin position="1"/>
        <end position="25"/>
    </location>
</feature>
<proteinExistence type="predicted"/>
<dbReference type="Gene3D" id="3.40.390.10">
    <property type="entry name" value="Collagenase (Catalytic Domain)"/>
    <property type="match status" value="1"/>
</dbReference>
<name>A0A8H6G2N7_9LECA</name>
<feature type="chain" id="PRO_5034856931" evidence="1">
    <location>
        <begin position="26"/>
        <end position="350"/>
    </location>
</feature>
<dbReference type="AlphaFoldDB" id="A0A8H6G2N7"/>
<dbReference type="GeneID" id="59284288"/>
<protein>
    <submittedName>
        <fullName evidence="2">Uncharacterized protein</fullName>
    </submittedName>
</protein>
<dbReference type="Proteomes" id="UP000578531">
    <property type="component" value="Unassembled WGS sequence"/>
</dbReference>
<organism evidence="2 3">
    <name type="scientific">Letharia columbiana</name>
    <dbReference type="NCBI Taxonomy" id="112416"/>
    <lineage>
        <taxon>Eukaryota</taxon>
        <taxon>Fungi</taxon>
        <taxon>Dikarya</taxon>
        <taxon>Ascomycota</taxon>
        <taxon>Pezizomycotina</taxon>
        <taxon>Lecanoromycetes</taxon>
        <taxon>OSLEUM clade</taxon>
        <taxon>Lecanoromycetidae</taxon>
        <taxon>Lecanorales</taxon>
        <taxon>Lecanorineae</taxon>
        <taxon>Parmeliaceae</taxon>
        <taxon>Letharia</taxon>
    </lineage>
</organism>
<dbReference type="OrthoDB" id="5357726at2759"/>